<dbReference type="RefSeq" id="WP_266124295.1">
    <property type="nucleotide sequence ID" value="NZ_JAJHNU010000002.1"/>
</dbReference>
<reference evidence="1" key="1">
    <citation type="submission" date="2021-11" db="EMBL/GenBank/DDBJ databases">
        <title>Draft genome sequence of Alcaligenes endophyticus type strain CCUG 75668T.</title>
        <authorList>
            <person name="Salva-Serra F."/>
            <person name="Duran R.E."/>
            <person name="Seeger M."/>
            <person name="Moore E.R.B."/>
            <person name="Jaen-Luchoro D."/>
        </authorList>
    </citation>
    <scope>NUCLEOTIDE SEQUENCE</scope>
    <source>
        <strain evidence="1">CCUG 75668</strain>
    </source>
</reference>
<dbReference type="EMBL" id="JAJHNU010000002">
    <property type="protein sequence ID" value="MDN4121627.1"/>
    <property type="molecule type" value="Genomic_DNA"/>
</dbReference>
<dbReference type="Proteomes" id="UP001168613">
    <property type="component" value="Unassembled WGS sequence"/>
</dbReference>
<evidence type="ECO:0000313" key="2">
    <source>
        <dbReference type="Proteomes" id="UP001168613"/>
    </source>
</evidence>
<proteinExistence type="predicted"/>
<accession>A0ABT8EK40</accession>
<name>A0ABT8EK40_9BURK</name>
<sequence length="109" mass="12134">MQVQSEVLRTIPAGSVLQISLDEHTVWAYVVLSEPDLERVAEFVPQEQFEAGGDIHVMAITQAADAPELVQEVLFNMNPGDTVVFLCNDLRSRQAVLDEFGQNTDLFND</sequence>
<gene>
    <name evidence="1" type="ORF">LMS43_10030</name>
</gene>
<evidence type="ECO:0000313" key="1">
    <source>
        <dbReference type="EMBL" id="MDN4121627.1"/>
    </source>
</evidence>
<comment type="caution">
    <text evidence="1">The sequence shown here is derived from an EMBL/GenBank/DDBJ whole genome shotgun (WGS) entry which is preliminary data.</text>
</comment>
<organism evidence="1 2">
    <name type="scientific">Alcaligenes endophyticus</name>
    <dbReference type="NCBI Taxonomy" id="1929088"/>
    <lineage>
        <taxon>Bacteria</taxon>
        <taxon>Pseudomonadati</taxon>
        <taxon>Pseudomonadota</taxon>
        <taxon>Betaproteobacteria</taxon>
        <taxon>Burkholderiales</taxon>
        <taxon>Alcaligenaceae</taxon>
        <taxon>Alcaligenes</taxon>
    </lineage>
</organism>
<keyword evidence="2" id="KW-1185">Reference proteome</keyword>
<protein>
    <submittedName>
        <fullName evidence="1">Uncharacterized protein</fullName>
    </submittedName>
</protein>